<dbReference type="InterPro" id="IPR004358">
    <property type="entry name" value="Sig_transdc_His_kin-like_C"/>
</dbReference>
<dbReference type="PANTHER" id="PTHR45436:SF5">
    <property type="entry name" value="SENSOR HISTIDINE KINASE TRCS"/>
    <property type="match status" value="1"/>
</dbReference>
<gene>
    <name evidence="13" type="ORF">HCG48_14475</name>
</gene>
<keyword evidence="7 13" id="KW-0418">Kinase</keyword>
<keyword evidence="4" id="KW-0597">Phosphoprotein</keyword>
<dbReference type="Pfam" id="PF02518">
    <property type="entry name" value="HATPase_c"/>
    <property type="match status" value="1"/>
</dbReference>
<dbReference type="InterPro" id="IPR003661">
    <property type="entry name" value="HisK_dim/P_dom"/>
</dbReference>
<accession>A0A6H1TYG0</accession>
<dbReference type="EC" id="2.7.13.3" evidence="3"/>
<dbReference type="PRINTS" id="PR00344">
    <property type="entry name" value="BCTRLSENSOR"/>
</dbReference>
<dbReference type="GO" id="GO:0000155">
    <property type="term" value="F:phosphorelay sensor kinase activity"/>
    <property type="evidence" value="ECO:0007669"/>
    <property type="project" value="InterPro"/>
</dbReference>
<evidence type="ECO:0000256" key="6">
    <source>
        <dbReference type="ARBA" id="ARBA00022692"/>
    </source>
</evidence>
<dbReference type="GO" id="GO:0005886">
    <property type="term" value="C:plasma membrane"/>
    <property type="evidence" value="ECO:0007669"/>
    <property type="project" value="TreeGrafter"/>
</dbReference>
<evidence type="ECO:0000256" key="7">
    <source>
        <dbReference type="ARBA" id="ARBA00022777"/>
    </source>
</evidence>
<dbReference type="InterPro" id="IPR036097">
    <property type="entry name" value="HisK_dim/P_sf"/>
</dbReference>
<dbReference type="SUPFAM" id="SSF47384">
    <property type="entry name" value="Homodimeric domain of signal transducing histidine kinase"/>
    <property type="match status" value="1"/>
</dbReference>
<keyword evidence="9" id="KW-0902">Two-component regulatory system</keyword>
<feature type="transmembrane region" description="Helical" evidence="11">
    <location>
        <begin position="12"/>
        <end position="31"/>
    </location>
</feature>
<evidence type="ECO:0000256" key="3">
    <source>
        <dbReference type="ARBA" id="ARBA00012438"/>
    </source>
</evidence>
<dbReference type="SMART" id="SM00388">
    <property type="entry name" value="HisKA"/>
    <property type="match status" value="1"/>
</dbReference>
<dbReference type="Gene3D" id="1.10.287.130">
    <property type="match status" value="1"/>
</dbReference>
<dbReference type="Pfam" id="PF00512">
    <property type="entry name" value="HisKA"/>
    <property type="match status" value="1"/>
</dbReference>
<evidence type="ECO:0000256" key="2">
    <source>
        <dbReference type="ARBA" id="ARBA00004370"/>
    </source>
</evidence>
<dbReference type="EMBL" id="CP051167">
    <property type="protein sequence ID" value="QIZ71642.1"/>
    <property type="molecule type" value="Genomic_DNA"/>
</dbReference>
<keyword evidence="6 11" id="KW-0812">Transmembrane</keyword>
<dbReference type="PROSITE" id="PS50109">
    <property type="entry name" value="HIS_KIN"/>
    <property type="match status" value="1"/>
</dbReference>
<dbReference type="Proteomes" id="UP000500857">
    <property type="component" value="Chromosome"/>
</dbReference>
<proteinExistence type="predicted"/>
<dbReference type="CDD" id="cd00082">
    <property type="entry name" value="HisKA"/>
    <property type="match status" value="1"/>
</dbReference>
<evidence type="ECO:0000259" key="12">
    <source>
        <dbReference type="PROSITE" id="PS50109"/>
    </source>
</evidence>
<evidence type="ECO:0000313" key="14">
    <source>
        <dbReference type="Proteomes" id="UP000500857"/>
    </source>
</evidence>
<evidence type="ECO:0000256" key="9">
    <source>
        <dbReference type="ARBA" id="ARBA00023012"/>
    </source>
</evidence>
<dbReference type="InterPro" id="IPR003594">
    <property type="entry name" value="HATPase_dom"/>
</dbReference>
<keyword evidence="10 11" id="KW-0472">Membrane</keyword>
<sequence length="429" mass="48169">MFNRSRRNLARWFTLSMGSILTIFCTVLYVLELRDRLHSFDLALADRVRVMASSVEYRYHRGAWQLNLQQVPVLGTNALRFNHNIVYARWYDRHKKLVQFVGVHPPSHLEAVAGFRTVRPVDRADPWLREVTFPVYQQGQLIGYLQVAISLASVREFSRQLGWFLTFGVPLALGAIGLTGWVLGGLAMQPIREAYDRLGRFSADASHELRAPLAAILNNAQVGLMLPVGDGSQQQMRLEKIVNLAKGMSELVGQLLFLSRYSGRLNFQKLPAIDLREWLTQVVSQFQERAIAQSHPIDLKMGDRPLFVRAEEDLLRQALFNLLDNACQYSPPDTPISIRLYSKLRHAAIAVEDNGIGIPSEDLPHIFDRFYRVDLVRRPQHGSFGLGLSIVAQIVEVHGGTIGAASAGDRGTTFTLELPICAASPAKIH</sequence>
<dbReference type="InterPro" id="IPR036890">
    <property type="entry name" value="HATPase_C_sf"/>
</dbReference>
<evidence type="ECO:0000256" key="1">
    <source>
        <dbReference type="ARBA" id="ARBA00000085"/>
    </source>
</evidence>
<dbReference type="InterPro" id="IPR005467">
    <property type="entry name" value="His_kinase_dom"/>
</dbReference>
<feature type="transmembrane region" description="Helical" evidence="11">
    <location>
        <begin position="161"/>
        <end position="183"/>
    </location>
</feature>
<dbReference type="SMART" id="SM00387">
    <property type="entry name" value="HATPase_c"/>
    <property type="match status" value="1"/>
</dbReference>
<organism evidence="13 14">
    <name type="scientific">Oxynema aestuarii AP17</name>
    <dbReference type="NCBI Taxonomy" id="2064643"/>
    <lineage>
        <taxon>Bacteria</taxon>
        <taxon>Bacillati</taxon>
        <taxon>Cyanobacteriota</taxon>
        <taxon>Cyanophyceae</taxon>
        <taxon>Oscillatoriophycideae</taxon>
        <taxon>Oscillatoriales</taxon>
        <taxon>Oscillatoriaceae</taxon>
        <taxon>Oxynema</taxon>
        <taxon>Oxynema aestuarii</taxon>
    </lineage>
</organism>
<evidence type="ECO:0000256" key="4">
    <source>
        <dbReference type="ARBA" id="ARBA00022553"/>
    </source>
</evidence>
<dbReference type="PANTHER" id="PTHR45436">
    <property type="entry name" value="SENSOR HISTIDINE KINASE YKOH"/>
    <property type="match status" value="1"/>
</dbReference>
<dbReference type="KEGG" id="oxy:HCG48_14475"/>
<dbReference type="FunFam" id="3.30.565.10:FF:000006">
    <property type="entry name" value="Sensor histidine kinase WalK"/>
    <property type="match status" value="1"/>
</dbReference>
<reference evidence="13 14" key="1">
    <citation type="submission" date="2020-04" db="EMBL/GenBank/DDBJ databases">
        <authorList>
            <person name="Basu S."/>
            <person name="Maruthanayagam V."/>
            <person name="Chakraborty S."/>
            <person name="Pramanik A."/>
            <person name="Mukherjee J."/>
            <person name="Brink B."/>
        </authorList>
    </citation>
    <scope>NUCLEOTIDE SEQUENCE [LARGE SCALE GENOMIC DNA]</scope>
    <source>
        <strain evidence="13 14">AP17</strain>
    </source>
</reference>
<keyword evidence="5" id="KW-0808">Transferase</keyword>
<comment type="catalytic activity">
    <reaction evidence="1">
        <text>ATP + protein L-histidine = ADP + protein N-phospho-L-histidine.</text>
        <dbReference type="EC" id="2.7.13.3"/>
    </reaction>
</comment>
<evidence type="ECO:0000256" key="5">
    <source>
        <dbReference type="ARBA" id="ARBA00022679"/>
    </source>
</evidence>
<dbReference type="RefSeq" id="WP_168569794.1">
    <property type="nucleotide sequence ID" value="NZ_CP051167.1"/>
</dbReference>
<name>A0A6H1TYG0_9CYAN</name>
<comment type="subcellular location">
    <subcellularLocation>
        <location evidence="2">Membrane</location>
    </subcellularLocation>
</comment>
<dbReference type="InterPro" id="IPR050428">
    <property type="entry name" value="TCS_sensor_his_kinase"/>
</dbReference>
<protein>
    <recommendedName>
        <fullName evidence="3">histidine kinase</fullName>
        <ecNumber evidence="3">2.7.13.3</ecNumber>
    </recommendedName>
</protein>
<dbReference type="AlphaFoldDB" id="A0A6H1TYG0"/>
<keyword evidence="8 11" id="KW-1133">Transmembrane helix</keyword>
<evidence type="ECO:0000256" key="10">
    <source>
        <dbReference type="ARBA" id="ARBA00023136"/>
    </source>
</evidence>
<dbReference type="CDD" id="cd00075">
    <property type="entry name" value="HATPase"/>
    <property type="match status" value="1"/>
</dbReference>
<evidence type="ECO:0000313" key="13">
    <source>
        <dbReference type="EMBL" id="QIZ71642.1"/>
    </source>
</evidence>
<evidence type="ECO:0000256" key="8">
    <source>
        <dbReference type="ARBA" id="ARBA00022989"/>
    </source>
</evidence>
<keyword evidence="14" id="KW-1185">Reference proteome</keyword>
<dbReference type="SUPFAM" id="SSF55874">
    <property type="entry name" value="ATPase domain of HSP90 chaperone/DNA topoisomerase II/histidine kinase"/>
    <property type="match status" value="1"/>
</dbReference>
<dbReference type="Gene3D" id="3.30.565.10">
    <property type="entry name" value="Histidine kinase-like ATPase, C-terminal domain"/>
    <property type="match status" value="1"/>
</dbReference>
<evidence type="ECO:0000256" key="11">
    <source>
        <dbReference type="SAM" id="Phobius"/>
    </source>
</evidence>
<feature type="domain" description="Histidine kinase" evidence="12">
    <location>
        <begin position="204"/>
        <end position="422"/>
    </location>
</feature>